<name>A0ACA9P2E8_9GLOM</name>
<sequence>MPAGLLTTICTKSYENCLLLNNNELYLFCNIIYPAVQIYELLLPVSPFSDDDNGATSNLSQNSPYLFQTAIGSSVGFILNYKVLWWRAPTLLPLDGDSKVCSLATPEVNKLVSLSIQLATLMGRMPTTQKGTSTNVSSSNLKLQPPPRLKLQQPQLSLGDALARGDIRTAKSFIKPALGNEDPEQIERLLSLSNPRSPSNSSGYRLTNEQRLEFLQQLDVDASEMMKIVLDDPNCFAPNVNSLAFGNFWGILETRPFIRALITLATLCEDMEKYELAYDYDLRLLTYNSGDNNGVRTNFNLLQTLLGRDLEAYNFSWHLLDQHLDYSRIAAEKEGKDYPKVVFDKFKKEDIDPQDPVIHGPTSELKYADAAVLYTGALALFKIFGHCPKATSWLAAGHSRNPHILPVLLHPNAASYPKERMLIPRSMGSYVEATDFIMFTKKQFCTRPVQVWLRLAGSELPKRKCDSPKCEKVEKFIGEWKRCTACYEAYYCSGECQKEHWKLPGDQ</sequence>
<comment type="caution">
    <text evidence="1">The sequence shown here is derived from an EMBL/GenBank/DDBJ whole genome shotgun (WGS) entry which is preliminary data.</text>
</comment>
<evidence type="ECO:0000313" key="2">
    <source>
        <dbReference type="Proteomes" id="UP000789525"/>
    </source>
</evidence>
<gene>
    <name evidence="1" type="ORF">ACOLOM_LOCUS9644</name>
</gene>
<keyword evidence="2" id="KW-1185">Reference proteome</keyword>
<accession>A0ACA9P2E8</accession>
<dbReference type="Proteomes" id="UP000789525">
    <property type="component" value="Unassembled WGS sequence"/>
</dbReference>
<feature type="non-terminal residue" evidence="1">
    <location>
        <position position="507"/>
    </location>
</feature>
<dbReference type="EMBL" id="CAJVPT010028546">
    <property type="protein sequence ID" value="CAG8687061.1"/>
    <property type="molecule type" value="Genomic_DNA"/>
</dbReference>
<evidence type="ECO:0000313" key="1">
    <source>
        <dbReference type="EMBL" id="CAG8687061.1"/>
    </source>
</evidence>
<proteinExistence type="predicted"/>
<reference evidence="1" key="1">
    <citation type="submission" date="2021-06" db="EMBL/GenBank/DDBJ databases">
        <authorList>
            <person name="Kallberg Y."/>
            <person name="Tangrot J."/>
            <person name="Rosling A."/>
        </authorList>
    </citation>
    <scope>NUCLEOTIDE SEQUENCE</scope>
    <source>
        <strain evidence="1">CL356</strain>
    </source>
</reference>
<protein>
    <submittedName>
        <fullName evidence="1">9905_t:CDS:1</fullName>
    </submittedName>
</protein>
<organism evidence="1 2">
    <name type="scientific">Acaulospora colombiana</name>
    <dbReference type="NCBI Taxonomy" id="27376"/>
    <lineage>
        <taxon>Eukaryota</taxon>
        <taxon>Fungi</taxon>
        <taxon>Fungi incertae sedis</taxon>
        <taxon>Mucoromycota</taxon>
        <taxon>Glomeromycotina</taxon>
        <taxon>Glomeromycetes</taxon>
        <taxon>Diversisporales</taxon>
        <taxon>Acaulosporaceae</taxon>
        <taxon>Acaulospora</taxon>
    </lineage>
</organism>